<dbReference type="SUPFAM" id="SSF55424">
    <property type="entry name" value="FAD/NAD-linked reductases, dimerisation (C-terminal) domain"/>
    <property type="match status" value="1"/>
</dbReference>
<dbReference type="NCBIfam" id="NF004939">
    <property type="entry name" value="PRK06292.1-1"/>
    <property type="match status" value="1"/>
</dbReference>
<dbReference type="PRINTS" id="PR00411">
    <property type="entry name" value="PNDRDTASEI"/>
</dbReference>
<evidence type="ECO:0000313" key="8">
    <source>
        <dbReference type="Proteomes" id="UP000826462"/>
    </source>
</evidence>
<keyword evidence="3" id="KW-0285">Flavoprotein</keyword>
<dbReference type="PRINTS" id="PR00368">
    <property type="entry name" value="FADPNR"/>
</dbReference>
<proteinExistence type="inferred from homology"/>
<dbReference type="InterPro" id="IPR036324">
    <property type="entry name" value="Mn/Fe_SOD_N_sf"/>
</dbReference>
<evidence type="ECO:0000256" key="2">
    <source>
        <dbReference type="ARBA" id="ARBA00007532"/>
    </source>
</evidence>
<dbReference type="Gene3D" id="3.50.50.60">
    <property type="entry name" value="FAD/NAD(P)-binding domain"/>
    <property type="match status" value="2"/>
</dbReference>
<accession>A0ABX8UWW1</accession>
<dbReference type="InterPro" id="IPR023753">
    <property type="entry name" value="FAD/NAD-binding_dom"/>
</dbReference>
<keyword evidence="7" id="KW-0560">Oxidoreductase</keyword>
<dbReference type="Proteomes" id="UP000826462">
    <property type="component" value="Chromosome 2"/>
</dbReference>
<dbReference type="RefSeq" id="WP_219801261.1">
    <property type="nucleotide sequence ID" value="NZ_CP080096.1"/>
</dbReference>
<reference evidence="7 8" key="1">
    <citation type="submission" date="2021-07" db="EMBL/GenBank/DDBJ databases">
        <title>Paraburkholderia edwinii protects Aspergillus sp. from phenazines by acting as a toxin sponge.</title>
        <authorList>
            <person name="Dahlstrom K.M."/>
            <person name="Newman D.K."/>
        </authorList>
    </citation>
    <scope>NUCLEOTIDE SEQUENCE [LARGE SCALE GENOMIC DNA]</scope>
    <source>
        <strain evidence="7 8">Pe01</strain>
    </source>
</reference>
<comment type="similarity">
    <text evidence="2">Belongs to the class-I pyridine nucleotide-disulfide oxidoreductase family.</text>
</comment>
<dbReference type="SUPFAM" id="SSF51905">
    <property type="entry name" value="FAD/NAD(P)-binding domain"/>
    <property type="match status" value="1"/>
</dbReference>
<gene>
    <name evidence="7" type="ORF">KZJ38_33225</name>
</gene>
<dbReference type="InterPro" id="IPR036188">
    <property type="entry name" value="FAD/NAD-bd_sf"/>
</dbReference>
<dbReference type="Pfam" id="PF07992">
    <property type="entry name" value="Pyr_redox_2"/>
    <property type="match status" value="1"/>
</dbReference>
<evidence type="ECO:0000256" key="1">
    <source>
        <dbReference type="ARBA" id="ARBA00001974"/>
    </source>
</evidence>
<dbReference type="EMBL" id="CP080096">
    <property type="protein sequence ID" value="QYD71832.1"/>
    <property type="molecule type" value="Genomic_DNA"/>
</dbReference>
<sequence length="469" mass="50104">MKTIHIDVAVIGAGSAGLPAYRAAKAAGASALLIEGGPYGTTCARVGCMPSKLLIAAAEAAHAAASTAPFGVHVDGTIRIDGREVMQRVKSERDRFVGFVVESVEGIPAEDRLLGYAKFVDDNLLQIGDHTRVHARSVVIATGSSPYVPAMYRALGDRAIVNDDVFSWDDLPRKVAVVGAGVIGLELGQALARLGVDVTMLGARGRVGPLTDPVIRGYAQNVFSEAFRFEPRAEIEAATRDGDTVHLRYRASDGTLVEDTFDYVLLTAGRRPNIDKLALGNTTLELDQTGMPVYDPLTLQAGKHAVFIAGDANGVLPLLHEAADEGRAAGTNAARYPNVAPLVRRAPISVLFSDPGIAMVGARHADLVPGSFVAGEVSFEDQGRSRVMLRNRGLMHVYVDKATRRFVGAEWIGPDAEHIAHLLSWALQMNLTVDAMLEMPFYHPVVEEGLRTALRNAVALLKAEHKVAA</sequence>
<evidence type="ECO:0000259" key="6">
    <source>
        <dbReference type="Pfam" id="PF07992"/>
    </source>
</evidence>
<dbReference type="InterPro" id="IPR004099">
    <property type="entry name" value="Pyr_nucl-diS_OxRdtase_dimer"/>
</dbReference>
<evidence type="ECO:0000256" key="4">
    <source>
        <dbReference type="ARBA" id="ARBA00022827"/>
    </source>
</evidence>
<feature type="domain" description="Pyridine nucleotide-disulphide oxidoreductase dimerisation" evidence="5">
    <location>
        <begin position="349"/>
        <end position="453"/>
    </location>
</feature>
<name>A0ABX8UWW1_9BURK</name>
<evidence type="ECO:0000256" key="3">
    <source>
        <dbReference type="ARBA" id="ARBA00022630"/>
    </source>
</evidence>
<dbReference type="PIRSF" id="PIRSF000350">
    <property type="entry name" value="Mercury_reductase_MerA"/>
    <property type="match status" value="1"/>
</dbReference>
<protein>
    <submittedName>
        <fullName evidence="7">Dihydrolipoyl dehydrogenase</fullName>
        <ecNumber evidence="7">1.8.1.4</ecNumber>
    </submittedName>
</protein>
<feature type="domain" description="FAD/NAD(P)-binding" evidence="6">
    <location>
        <begin position="7"/>
        <end position="326"/>
    </location>
</feature>
<organism evidence="7 8">
    <name type="scientific">Paraburkholderia edwinii</name>
    <dbReference type="NCBI Taxonomy" id="2861782"/>
    <lineage>
        <taxon>Bacteria</taxon>
        <taxon>Pseudomonadati</taxon>
        <taxon>Pseudomonadota</taxon>
        <taxon>Betaproteobacteria</taxon>
        <taxon>Burkholderiales</taxon>
        <taxon>Burkholderiaceae</taxon>
        <taxon>Paraburkholderia</taxon>
    </lineage>
</organism>
<dbReference type="Gene3D" id="1.10.287.990">
    <property type="entry name" value="Fe,Mn superoxide dismutase (SOD) domain"/>
    <property type="match status" value="1"/>
</dbReference>
<dbReference type="PANTHER" id="PTHR43014:SF4">
    <property type="entry name" value="PYRIDINE NUCLEOTIDE-DISULFIDE OXIDOREDUCTASE RCLA-RELATED"/>
    <property type="match status" value="1"/>
</dbReference>
<evidence type="ECO:0000259" key="5">
    <source>
        <dbReference type="Pfam" id="PF02852"/>
    </source>
</evidence>
<dbReference type="EC" id="1.8.1.4" evidence="7"/>
<dbReference type="InterPro" id="IPR016156">
    <property type="entry name" value="FAD/NAD-linked_Rdtase_dimer_sf"/>
</dbReference>
<keyword evidence="8" id="KW-1185">Reference proteome</keyword>
<evidence type="ECO:0000313" key="7">
    <source>
        <dbReference type="EMBL" id="QYD71832.1"/>
    </source>
</evidence>
<comment type="cofactor">
    <cofactor evidence="1">
        <name>FAD</name>
        <dbReference type="ChEBI" id="CHEBI:57692"/>
    </cofactor>
</comment>
<keyword evidence="4" id="KW-0274">FAD</keyword>
<dbReference type="InterPro" id="IPR001100">
    <property type="entry name" value="Pyr_nuc-diS_OxRdtase"/>
</dbReference>
<dbReference type="Pfam" id="PF02852">
    <property type="entry name" value="Pyr_redox_dim"/>
    <property type="match status" value="1"/>
</dbReference>
<dbReference type="GO" id="GO:0004148">
    <property type="term" value="F:dihydrolipoyl dehydrogenase (NADH) activity"/>
    <property type="evidence" value="ECO:0007669"/>
    <property type="project" value="UniProtKB-EC"/>
</dbReference>
<dbReference type="Gene3D" id="3.30.390.30">
    <property type="match status" value="1"/>
</dbReference>
<dbReference type="PANTHER" id="PTHR43014">
    <property type="entry name" value="MERCURIC REDUCTASE"/>
    <property type="match status" value="1"/>
</dbReference>